<keyword evidence="2" id="KW-0238">DNA-binding</keyword>
<dbReference type="InterPro" id="IPR050204">
    <property type="entry name" value="AraC_XylS_family_regulators"/>
</dbReference>
<keyword evidence="3" id="KW-0804">Transcription</keyword>
<evidence type="ECO:0000256" key="2">
    <source>
        <dbReference type="ARBA" id="ARBA00023125"/>
    </source>
</evidence>
<dbReference type="InterPro" id="IPR018062">
    <property type="entry name" value="HTH_AraC-typ_CS"/>
</dbReference>
<dbReference type="PROSITE" id="PS01124">
    <property type="entry name" value="HTH_ARAC_FAMILY_2"/>
    <property type="match status" value="1"/>
</dbReference>
<protein>
    <submittedName>
        <fullName evidence="5">AraC family transcriptional regulator</fullName>
    </submittedName>
</protein>
<keyword evidence="6" id="KW-1185">Reference proteome</keyword>
<name>A0ABS6TCM7_9ENTE</name>
<dbReference type="PANTHER" id="PTHR46796">
    <property type="entry name" value="HTH-TYPE TRANSCRIPTIONAL ACTIVATOR RHAS-RELATED"/>
    <property type="match status" value="1"/>
</dbReference>
<comment type="caution">
    <text evidence="5">The sequence shown here is derived from an EMBL/GenBank/DDBJ whole genome shotgun (WGS) entry which is preliminary data.</text>
</comment>
<dbReference type="InterPro" id="IPR003313">
    <property type="entry name" value="AraC-bd"/>
</dbReference>
<dbReference type="Pfam" id="PF02311">
    <property type="entry name" value="AraC_binding"/>
    <property type="match status" value="1"/>
</dbReference>
<evidence type="ECO:0000256" key="3">
    <source>
        <dbReference type="ARBA" id="ARBA00023163"/>
    </source>
</evidence>
<accession>A0ABS6TCM7</accession>
<gene>
    <name evidence="5" type="ORF">KUA55_08135</name>
</gene>
<dbReference type="Pfam" id="PF12833">
    <property type="entry name" value="HTH_18"/>
    <property type="match status" value="1"/>
</dbReference>
<dbReference type="EMBL" id="JAHUZB010000003">
    <property type="protein sequence ID" value="MBV7390645.1"/>
    <property type="molecule type" value="Genomic_DNA"/>
</dbReference>
<evidence type="ECO:0000259" key="4">
    <source>
        <dbReference type="PROSITE" id="PS01124"/>
    </source>
</evidence>
<sequence>MDNRLHEENKYKYSTFPFEIYRVNQFSMTPKGRGFDDLHWHEELQFTIAEKGPLRMQVNGELVFLAEGEGLFISPEVLHTTKTMQTDGSYYSLNVQTKILSFFLGSLMEQKYVLPYLKQQRWLHLNQGDLSQEKILSQIKQINQIYLNQSDFAWEYQIAVLLVSCWQEIIQAQEQLSLPADKKQLQHQKRMQSLLNFVQENYMRDLRLSEMAQAAHISISECTRSFKKFTDYSPYEYLLQYRIKKAAEKLLQTELTVEQIAIQTGFKDTSSFIQAFKRRVGLTPLKYRKNYQN</sequence>
<dbReference type="Proteomes" id="UP000774130">
    <property type="component" value="Unassembled WGS sequence"/>
</dbReference>
<dbReference type="RefSeq" id="WP_218325703.1">
    <property type="nucleotide sequence ID" value="NZ_JAHUZB010000003.1"/>
</dbReference>
<keyword evidence="1" id="KW-0805">Transcription regulation</keyword>
<dbReference type="SMART" id="SM00342">
    <property type="entry name" value="HTH_ARAC"/>
    <property type="match status" value="1"/>
</dbReference>
<feature type="domain" description="HTH araC/xylS-type" evidence="4">
    <location>
        <begin position="192"/>
        <end position="290"/>
    </location>
</feature>
<reference evidence="5 6" key="1">
    <citation type="submission" date="2021-06" db="EMBL/GenBank/DDBJ databases">
        <title>Enterococcus alishanensis sp. nov., a novel lactic acid bacterium isolated from fresh coffee beans.</title>
        <authorList>
            <person name="Chen Y.-S."/>
        </authorList>
    </citation>
    <scope>NUCLEOTIDE SEQUENCE [LARGE SCALE GENOMIC DNA]</scope>
    <source>
        <strain evidence="5 6">ALS3</strain>
    </source>
</reference>
<evidence type="ECO:0000313" key="6">
    <source>
        <dbReference type="Proteomes" id="UP000774130"/>
    </source>
</evidence>
<organism evidence="5 6">
    <name type="scientific">Enterococcus alishanensis</name>
    <dbReference type="NCBI Taxonomy" id="1303817"/>
    <lineage>
        <taxon>Bacteria</taxon>
        <taxon>Bacillati</taxon>
        <taxon>Bacillota</taxon>
        <taxon>Bacilli</taxon>
        <taxon>Lactobacillales</taxon>
        <taxon>Enterococcaceae</taxon>
        <taxon>Enterococcus</taxon>
    </lineage>
</organism>
<dbReference type="PROSITE" id="PS00041">
    <property type="entry name" value="HTH_ARAC_FAMILY_1"/>
    <property type="match status" value="1"/>
</dbReference>
<dbReference type="InterPro" id="IPR018060">
    <property type="entry name" value="HTH_AraC"/>
</dbReference>
<proteinExistence type="predicted"/>
<evidence type="ECO:0000256" key="1">
    <source>
        <dbReference type="ARBA" id="ARBA00023015"/>
    </source>
</evidence>
<evidence type="ECO:0000313" key="5">
    <source>
        <dbReference type="EMBL" id="MBV7390645.1"/>
    </source>
</evidence>